<accession>A0AB94IXV4</accession>
<organism evidence="3 4">
    <name type="scientific">Fretibacterium fastidiosum</name>
    <dbReference type="NCBI Taxonomy" id="651822"/>
    <lineage>
        <taxon>Bacteria</taxon>
        <taxon>Thermotogati</taxon>
        <taxon>Synergistota</taxon>
        <taxon>Synergistia</taxon>
        <taxon>Synergistales</taxon>
        <taxon>Aminobacteriaceae</taxon>
        <taxon>Fretibacterium</taxon>
    </lineage>
</organism>
<keyword evidence="4" id="KW-1185">Reference proteome</keyword>
<evidence type="ECO:0000256" key="1">
    <source>
        <dbReference type="ARBA" id="ARBA00022612"/>
    </source>
</evidence>
<dbReference type="RefSeq" id="WP_015556715.1">
    <property type="nucleotide sequence ID" value="NC_021038.1"/>
</dbReference>
<sequence>MKNLGIGLVIGASLASSVGGTFKSLDKSIGQLQAKAKDVKLGIAAGEKWKDLRGEALKLSSALQAGKLDTAGIARFNQLKAATKEAEAEAKKYGFTLGGLNKQLGTMQRFSAVQNGFLRRAEARDARKQERGELRGRLAGTVAVGTAMFAYPLKAAMDFEQGMAEVGAITRADDADMARLTENAREMGRTTKFSATQAAQGQKFLAMAGFKTNQIISSMPGMLDLAAASGMDLGRTADIASNILTGFGMEASDMTRVANVMALAFSSSNTDVEQLGYAMKYAAPQAKALGFSIEQTAAIVSKLSDAGIQGQMAGTTLRGMIDSLTDKGNAKKLKALKVDVVDKKGNLRDLGTIIKEMDKRMSAKGWGSAKRASFIKDVFGARAGTGANAIWDAVLSGSLEELTQKYINEQDGAVRRMADKINATAKGSLTQLGSALESVGIDLGNVLLPPLAETAKGLASIVSSVSQFMQKCPVLTKWVVGLGAGFLGLKAATLATRIGWSHLRDGGSIALDILQRVRPSVIANSLAMARMRGEGSALKGMFTVLKGGIGSFVSGASADLKALGGAVKWLWGLCAAHPFIAIGTAVAAVAIAVYTYWEPLKEWLGAFWEGIKGYWGKSVEWIKTSVSGLGDAIKYPFEVAFGWIESTIGKIQGAWNSFMSLFGMGVEEINTTPISITTDLGSAAAPGISLGGLQGGDIVGHASGGLINRPVVSWVGEDGPEVVVPVGSKHRQQGLFWLGKAASALGMSLSEKGDGASASWADRLREFSAAVMAAPQPALAGAGGMTNNFTINPAPGMDEQGVADLIIRKLEDWQRGQATKQRSSYRDDAFLG</sequence>
<reference evidence="4" key="1">
    <citation type="submission" date="2010-03" db="EMBL/GenBank/DDBJ databases">
        <title>The genome sequence of Synergistetes sp. SGP1.</title>
        <authorList>
            <consortium name="metaHIT consortium -- http://www.metahit.eu/"/>
            <person name="Pajon A."/>
            <person name="Turner K."/>
            <person name="Parkhill J."/>
            <person name="Wade W."/>
            <person name="Vartoukian S."/>
        </authorList>
    </citation>
    <scope>NUCLEOTIDE SEQUENCE [LARGE SCALE GENOMIC DNA]</scope>
    <source>
        <strain evidence="4">SGP1</strain>
    </source>
</reference>
<dbReference type="AlphaFoldDB" id="A0AB94IXV4"/>
<dbReference type="InterPro" id="IPR010090">
    <property type="entry name" value="Phage_tape_meas"/>
</dbReference>
<evidence type="ECO:0000313" key="4">
    <source>
        <dbReference type="Proteomes" id="UP000008957"/>
    </source>
</evidence>
<feature type="domain" description="Phage tail tape measure protein" evidence="2">
    <location>
        <begin position="182"/>
        <end position="380"/>
    </location>
</feature>
<evidence type="ECO:0000313" key="3">
    <source>
        <dbReference type="EMBL" id="CBL28568.1"/>
    </source>
</evidence>
<dbReference type="KEGG" id="sbr:SY1_15790"/>
<dbReference type="NCBIfam" id="TIGR01760">
    <property type="entry name" value="tape_meas_TP901"/>
    <property type="match status" value="1"/>
</dbReference>
<name>A0AB94IXV4_9BACT</name>
<protein>
    <submittedName>
        <fullName evidence="3">Phage tail tape measure protein, TP901 family, core region</fullName>
    </submittedName>
</protein>
<dbReference type="Proteomes" id="UP000008957">
    <property type="component" value="Chromosome"/>
</dbReference>
<evidence type="ECO:0000259" key="2">
    <source>
        <dbReference type="Pfam" id="PF10145"/>
    </source>
</evidence>
<gene>
    <name evidence="3" type="ORF">SY1_15790</name>
</gene>
<dbReference type="Pfam" id="PF10145">
    <property type="entry name" value="PhageMin_Tail"/>
    <property type="match status" value="1"/>
</dbReference>
<reference evidence="3 4" key="2">
    <citation type="submission" date="2010-03" db="EMBL/GenBank/DDBJ databases">
        <authorList>
            <person name="Pajon A."/>
        </authorList>
    </citation>
    <scope>NUCLEOTIDE SEQUENCE [LARGE SCALE GENOMIC DNA]</scope>
    <source>
        <strain evidence="3 4">SGP1</strain>
    </source>
</reference>
<dbReference type="EMBL" id="FP929056">
    <property type="protein sequence ID" value="CBL28568.1"/>
    <property type="molecule type" value="Genomic_DNA"/>
</dbReference>
<dbReference type="PANTHER" id="PTHR37813:SF1">
    <property type="entry name" value="FELS-2 PROPHAGE PROTEIN"/>
    <property type="match status" value="1"/>
</dbReference>
<keyword evidence="1" id="KW-1188">Viral release from host cell</keyword>
<proteinExistence type="predicted"/>
<dbReference type="PANTHER" id="PTHR37813">
    <property type="entry name" value="FELS-2 PROPHAGE PROTEIN"/>
    <property type="match status" value="1"/>
</dbReference>